<keyword evidence="2 7" id="KW-0645">Protease</keyword>
<feature type="compositionally biased region" description="Basic and acidic residues" evidence="5">
    <location>
        <begin position="338"/>
        <end position="352"/>
    </location>
</feature>
<organism evidence="7 8">
    <name type="scientific">Vigna unguiculata</name>
    <name type="common">Cowpea</name>
    <dbReference type="NCBI Taxonomy" id="3917"/>
    <lineage>
        <taxon>Eukaryota</taxon>
        <taxon>Viridiplantae</taxon>
        <taxon>Streptophyta</taxon>
        <taxon>Embryophyta</taxon>
        <taxon>Tracheophyta</taxon>
        <taxon>Spermatophyta</taxon>
        <taxon>Magnoliopsida</taxon>
        <taxon>eudicotyledons</taxon>
        <taxon>Gunneridae</taxon>
        <taxon>Pentapetalae</taxon>
        <taxon>rosids</taxon>
        <taxon>fabids</taxon>
        <taxon>Fabales</taxon>
        <taxon>Fabaceae</taxon>
        <taxon>Papilionoideae</taxon>
        <taxon>50 kb inversion clade</taxon>
        <taxon>NPAAA clade</taxon>
        <taxon>indigoferoid/millettioid clade</taxon>
        <taxon>Phaseoleae</taxon>
        <taxon>Vigna</taxon>
    </lineage>
</organism>
<evidence type="ECO:0000259" key="6">
    <source>
        <dbReference type="Pfam" id="PF02902"/>
    </source>
</evidence>
<comment type="similarity">
    <text evidence="1">Belongs to the peptidase C48 family.</text>
</comment>
<dbReference type="AlphaFoldDB" id="A0A4D6MFT2"/>
<sequence length="571" mass="66574">MSSKREHKCIPEAGNKGKKKKVVKNVDQVRIVHRYESKYIVEVNNVLKDTHRKRIQATPFRWCLEVDNALEINCPLLREVLRRWVPQGEYIRVGQHLVGLSVYDVCICLGLSMVGKCVEFDVDVSGVVGSLFEKKPITLRDIINKIKNLVVVREKINTRSLNLAGSVVVVQVWAARRLGLEDVEGEVQFPRFLRWPSVKIRTPNIESAFEKNKIVFGWALTAEEKNNPIVQNVVHIEEQYNVKNDGIRGVSHSKQQVDLEEKFEKHERIILDMKEQIKKMRDEFFDAPEPDSCAGKGNHVNEEDGSPSEQRKCDEGQGCPSHRKESPQPHQCEEDDLNDKPKSNHNGDDKAIKPNTEGQSNTLFIDKAKLYKDATAVGCARSDECQCFRPRGWIDNMSIMFAAYEFMYNQKRLTGKINRVIFNPFYTLFAPVIYAKHWWCYAFNCQTKEFFVLDSLAHKCRRRKQIDSHVLQNVEHLFWLFLNDKKQLKPTYEVHIEDVPEQPNLHDCGIMVLKYLEIWDDVKRFDGKSMPAYTDEDLQQFRQQYICDWILHPENKHREAVLEIFKPYLKK</sequence>
<dbReference type="InterPro" id="IPR038765">
    <property type="entry name" value="Papain-like_cys_pep_sf"/>
</dbReference>
<dbReference type="SUPFAM" id="SSF54001">
    <property type="entry name" value="Cysteine proteinases"/>
    <property type="match status" value="1"/>
</dbReference>
<dbReference type="InterPro" id="IPR003653">
    <property type="entry name" value="Peptidase_C48_C"/>
</dbReference>
<dbReference type="GO" id="GO:0006508">
    <property type="term" value="P:proteolysis"/>
    <property type="evidence" value="ECO:0007669"/>
    <property type="project" value="UniProtKB-KW"/>
</dbReference>
<keyword evidence="3" id="KW-0378">Hydrolase</keyword>
<evidence type="ECO:0000256" key="5">
    <source>
        <dbReference type="SAM" id="MobiDB-lite"/>
    </source>
</evidence>
<gene>
    <name evidence="7" type="ORF">DEO72_LG7g612</name>
</gene>
<protein>
    <submittedName>
        <fullName evidence="7">Ulp1 protease family</fullName>
    </submittedName>
</protein>
<dbReference type="Gene3D" id="3.40.395.10">
    <property type="entry name" value="Adenoviral Proteinase, Chain A"/>
    <property type="match status" value="1"/>
</dbReference>
<dbReference type="Pfam" id="PF02902">
    <property type="entry name" value="Peptidase_C48"/>
    <property type="match status" value="1"/>
</dbReference>
<dbReference type="EMBL" id="CP039351">
    <property type="protein sequence ID" value="QCD99331.1"/>
    <property type="molecule type" value="Genomic_DNA"/>
</dbReference>
<feature type="domain" description="Ubiquitin-like protease family profile" evidence="6">
    <location>
        <begin position="422"/>
        <end position="546"/>
    </location>
</feature>
<evidence type="ECO:0000256" key="2">
    <source>
        <dbReference type="ARBA" id="ARBA00022670"/>
    </source>
</evidence>
<name>A0A4D6MFT2_VIGUN</name>
<evidence type="ECO:0000256" key="1">
    <source>
        <dbReference type="ARBA" id="ARBA00005234"/>
    </source>
</evidence>
<evidence type="ECO:0000313" key="7">
    <source>
        <dbReference type="EMBL" id="QCD99331.1"/>
    </source>
</evidence>
<reference evidence="7 8" key="1">
    <citation type="submission" date="2019-04" db="EMBL/GenBank/DDBJ databases">
        <title>An improved genome assembly and genetic linkage map for asparagus bean, Vigna unguiculata ssp. sesquipedialis.</title>
        <authorList>
            <person name="Xia Q."/>
            <person name="Zhang R."/>
            <person name="Dong Y."/>
        </authorList>
    </citation>
    <scope>NUCLEOTIDE SEQUENCE [LARGE SCALE GENOMIC DNA]</scope>
    <source>
        <tissue evidence="7">Leaf</tissue>
    </source>
</reference>
<evidence type="ECO:0000313" key="8">
    <source>
        <dbReference type="Proteomes" id="UP000501690"/>
    </source>
</evidence>
<proteinExistence type="inferred from homology"/>
<dbReference type="Proteomes" id="UP000501690">
    <property type="component" value="Linkage Group LG7"/>
</dbReference>
<evidence type="ECO:0000256" key="4">
    <source>
        <dbReference type="SAM" id="Coils"/>
    </source>
</evidence>
<keyword evidence="8" id="KW-1185">Reference proteome</keyword>
<keyword evidence="4" id="KW-0175">Coiled coil</keyword>
<evidence type="ECO:0000256" key="3">
    <source>
        <dbReference type="ARBA" id="ARBA00022801"/>
    </source>
</evidence>
<dbReference type="GO" id="GO:0008234">
    <property type="term" value="F:cysteine-type peptidase activity"/>
    <property type="evidence" value="ECO:0007669"/>
    <property type="project" value="InterPro"/>
</dbReference>
<feature type="coiled-coil region" evidence="4">
    <location>
        <begin position="256"/>
        <end position="283"/>
    </location>
</feature>
<feature type="region of interest" description="Disordered" evidence="5">
    <location>
        <begin position="286"/>
        <end position="358"/>
    </location>
</feature>
<accession>A0A4D6MFT2</accession>